<evidence type="ECO:0000259" key="1">
    <source>
        <dbReference type="Pfam" id="PF05523"/>
    </source>
</evidence>
<organism evidence="2 3">
    <name type="scientific">Ferrovibrio xuzhouensis</name>
    <dbReference type="NCBI Taxonomy" id="1576914"/>
    <lineage>
        <taxon>Bacteria</taxon>
        <taxon>Pseudomonadati</taxon>
        <taxon>Pseudomonadota</taxon>
        <taxon>Alphaproteobacteria</taxon>
        <taxon>Rhodospirillales</taxon>
        <taxon>Rhodospirillaceae</taxon>
        <taxon>Ferrovibrio</taxon>
    </lineage>
</organism>
<dbReference type="InterPro" id="IPR011051">
    <property type="entry name" value="RmlC_Cupin_sf"/>
</dbReference>
<keyword evidence="3" id="KW-1185">Reference proteome</keyword>
<evidence type="ECO:0000313" key="2">
    <source>
        <dbReference type="EMBL" id="MFC3676995.1"/>
    </source>
</evidence>
<proteinExistence type="predicted"/>
<sequence length="141" mass="15953">MEKKSWSVVDLPIAHDLRGNLTVVEGTRQVPFDIARVYYLYDVPSGSERAGHAHRQLQQLVIAASGSFSVLLDDGRTRETVFLNRSHLGVLMGPMVWRVINNFSSGAVCLVLASRHYEEADYIRDYDTFRVAATERWRQAG</sequence>
<gene>
    <name evidence="2" type="ORF">ACFOOQ_15660</name>
</gene>
<dbReference type="InterPro" id="IPR008894">
    <property type="entry name" value="QdtA_cupin_dom"/>
</dbReference>
<dbReference type="Gene3D" id="2.60.120.10">
    <property type="entry name" value="Jelly Rolls"/>
    <property type="match status" value="1"/>
</dbReference>
<feature type="domain" description="Sugar 3,4-ketoisomerase QdtA cupin" evidence="1">
    <location>
        <begin position="7"/>
        <end position="131"/>
    </location>
</feature>
<dbReference type="Proteomes" id="UP001595711">
    <property type="component" value="Unassembled WGS sequence"/>
</dbReference>
<reference evidence="3" key="1">
    <citation type="journal article" date="2019" name="Int. J. Syst. Evol. Microbiol.">
        <title>The Global Catalogue of Microorganisms (GCM) 10K type strain sequencing project: providing services to taxonomists for standard genome sequencing and annotation.</title>
        <authorList>
            <consortium name="The Broad Institute Genomics Platform"/>
            <consortium name="The Broad Institute Genome Sequencing Center for Infectious Disease"/>
            <person name="Wu L."/>
            <person name="Ma J."/>
        </authorList>
    </citation>
    <scope>NUCLEOTIDE SEQUENCE [LARGE SCALE GENOMIC DNA]</scope>
    <source>
        <strain evidence="3">KCTC 42182</strain>
    </source>
</reference>
<dbReference type="CDD" id="cd20292">
    <property type="entry name" value="cupin_QdtA-like"/>
    <property type="match status" value="1"/>
</dbReference>
<dbReference type="SUPFAM" id="SSF51182">
    <property type="entry name" value="RmlC-like cupins"/>
    <property type="match status" value="1"/>
</dbReference>
<accession>A0ABV7VHN6</accession>
<dbReference type="InterPro" id="IPR014710">
    <property type="entry name" value="RmlC-like_jellyroll"/>
</dbReference>
<dbReference type="EMBL" id="JBHRYJ010000003">
    <property type="protein sequence ID" value="MFC3676995.1"/>
    <property type="molecule type" value="Genomic_DNA"/>
</dbReference>
<protein>
    <submittedName>
        <fullName evidence="2">FdtA/QdtA family cupin domain-containing protein</fullName>
    </submittedName>
</protein>
<evidence type="ECO:0000313" key="3">
    <source>
        <dbReference type="Proteomes" id="UP001595711"/>
    </source>
</evidence>
<dbReference type="Pfam" id="PF05523">
    <property type="entry name" value="FdtA"/>
    <property type="match status" value="1"/>
</dbReference>
<comment type="caution">
    <text evidence="2">The sequence shown here is derived from an EMBL/GenBank/DDBJ whole genome shotgun (WGS) entry which is preliminary data.</text>
</comment>
<name>A0ABV7VHN6_9PROT</name>
<dbReference type="RefSeq" id="WP_379728354.1">
    <property type="nucleotide sequence ID" value="NZ_JBHRYJ010000003.1"/>
</dbReference>